<dbReference type="Gene3D" id="3.30.460.70">
    <property type="match status" value="1"/>
</dbReference>
<evidence type="ECO:0000313" key="1">
    <source>
        <dbReference type="EMBL" id="QJA60445.1"/>
    </source>
</evidence>
<protein>
    <recommendedName>
        <fullName evidence="2">Agglutinin C-terminal domain-containing protein</fullName>
    </recommendedName>
</protein>
<reference evidence="1" key="1">
    <citation type="submission" date="2020-03" db="EMBL/GenBank/DDBJ databases">
        <title>The deep terrestrial virosphere.</title>
        <authorList>
            <person name="Holmfeldt K."/>
            <person name="Nilsson E."/>
            <person name="Simone D."/>
            <person name="Lopez-Fernandez M."/>
            <person name="Wu X."/>
            <person name="de Brujin I."/>
            <person name="Lundin D."/>
            <person name="Andersson A."/>
            <person name="Bertilsson S."/>
            <person name="Dopson M."/>
        </authorList>
    </citation>
    <scope>NUCLEOTIDE SEQUENCE</scope>
    <source>
        <strain evidence="1">MM415B01116</strain>
    </source>
</reference>
<accession>A0A6M3ITT9</accession>
<organism evidence="1">
    <name type="scientific">viral metagenome</name>
    <dbReference type="NCBI Taxonomy" id="1070528"/>
    <lineage>
        <taxon>unclassified sequences</taxon>
        <taxon>metagenomes</taxon>
        <taxon>organismal metagenomes</taxon>
    </lineage>
</organism>
<sequence>MMQTLITKVNRTIEIANSRQILAPPTFSMPKMKSLALYGLLHSSINPGIPVYLSDKDYDICPKSKMIAVLALDLTNKFTYAEDEYDCDDFAYRLMGQLSVPGWADIAFGVAWSPTHAFNVYCDGSILYYIEPQTDILLPFEKKESQYYPLRFLTM</sequence>
<name>A0A6M3ITT9_9ZZZZ</name>
<gene>
    <name evidence="1" type="ORF">MM415B01116_0015</name>
</gene>
<dbReference type="EMBL" id="MT141409">
    <property type="protein sequence ID" value="QJA60445.1"/>
    <property type="molecule type" value="Genomic_DNA"/>
</dbReference>
<proteinExistence type="predicted"/>
<dbReference type="AlphaFoldDB" id="A0A6M3ITT9"/>
<evidence type="ECO:0008006" key="2">
    <source>
        <dbReference type="Google" id="ProtNLM"/>
    </source>
</evidence>